<name>A0ABQ4IMX9_9ACTN</name>
<protein>
    <recommendedName>
        <fullName evidence="3">Helix-turn-helix domain-containing protein</fullName>
    </recommendedName>
</protein>
<reference evidence="1 2" key="1">
    <citation type="submission" date="2021-01" db="EMBL/GenBank/DDBJ databases">
        <title>Whole genome shotgun sequence of Verrucosispora gifhornensis NBRC 16317.</title>
        <authorList>
            <person name="Komaki H."/>
            <person name="Tamura T."/>
        </authorList>
    </citation>
    <scope>NUCLEOTIDE SEQUENCE [LARGE SCALE GENOMIC DNA]</scope>
    <source>
        <strain evidence="1 2">NBRC 16317</strain>
    </source>
</reference>
<dbReference type="Proteomes" id="UP000647860">
    <property type="component" value="Unassembled WGS sequence"/>
</dbReference>
<accession>A0ABQ4IMX9</accession>
<sequence length="216" mass="21988">MAYQPGPNDLLRAARLALRSPSGSGRPMSRQELAEAVNAWLYEHAGRRFAIHAGYIGNLERGTTRWPSAHYRTGLRAVLGRATDAELGFFIIQGHAKDRDTSMVGQAPATGRPDAAADICPASSPAATGQSATAPGGLPVASAGAAAVRVSVGSGAASVMWHEGSPGCITLVAGPLRVLIDVSGVGVGLVDAAPAVAGADAGRGARVYSLAERRAQ</sequence>
<keyword evidence="2" id="KW-1185">Reference proteome</keyword>
<evidence type="ECO:0008006" key="3">
    <source>
        <dbReference type="Google" id="ProtNLM"/>
    </source>
</evidence>
<dbReference type="RefSeq" id="WP_203220507.1">
    <property type="nucleotide sequence ID" value="NZ_BAAAGZ010000048.1"/>
</dbReference>
<gene>
    <name evidence="1" type="ORF">Vgi01_59480</name>
</gene>
<proteinExistence type="predicted"/>
<evidence type="ECO:0000313" key="1">
    <source>
        <dbReference type="EMBL" id="GIJ19264.1"/>
    </source>
</evidence>
<evidence type="ECO:0000313" key="2">
    <source>
        <dbReference type="Proteomes" id="UP000647860"/>
    </source>
</evidence>
<organism evidence="1 2">
    <name type="scientific">Micromonospora gifhornensis</name>
    <dbReference type="NCBI Taxonomy" id="84594"/>
    <lineage>
        <taxon>Bacteria</taxon>
        <taxon>Bacillati</taxon>
        <taxon>Actinomycetota</taxon>
        <taxon>Actinomycetes</taxon>
        <taxon>Micromonosporales</taxon>
        <taxon>Micromonosporaceae</taxon>
        <taxon>Micromonospora</taxon>
    </lineage>
</organism>
<comment type="caution">
    <text evidence="1">The sequence shown here is derived from an EMBL/GenBank/DDBJ whole genome shotgun (WGS) entry which is preliminary data.</text>
</comment>
<dbReference type="EMBL" id="BOPA01000075">
    <property type="protein sequence ID" value="GIJ19264.1"/>
    <property type="molecule type" value="Genomic_DNA"/>
</dbReference>